<dbReference type="Pfam" id="PF13280">
    <property type="entry name" value="WYL"/>
    <property type="match status" value="1"/>
</dbReference>
<evidence type="ECO:0000259" key="3">
    <source>
        <dbReference type="PROSITE" id="PS51000"/>
    </source>
</evidence>
<dbReference type="Gene3D" id="1.10.10.10">
    <property type="entry name" value="Winged helix-like DNA-binding domain superfamily/Winged helix DNA-binding domain"/>
    <property type="match status" value="1"/>
</dbReference>
<dbReference type="InterPro" id="IPR051534">
    <property type="entry name" value="CBASS_pafABC_assoc_protein"/>
</dbReference>
<evidence type="ECO:0000313" key="4">
    <source>
        <dbReference type="EMBL" id="TSA87931.1"/>
    </source>
</evidence>
<evidence type="ECO:0000256" key="2">
    <source>
        <dbReference type="ARBA" id="ARBA00023163"/>
    </source>
</evidence>
<dbReference type="GO" id="GO:0003700">
    <property type="term" value="F:DNA-binding transcription factor activity"/>
    <property type="evidence" value="ECO:0007669"/>
    <property type="project" value="InterPro"/>
</dbReference>
<evidence type="ECO:0000313" key="5">
    <source>
        <dbReference type="Proteomes" id="UP000316092"/>
    </source>
</evidence>
<protein>
    <submittedName>
        <fullName evidence="4">YafY family transcriptional regulator</fullName>
    </submittedName>
</protein>
<dbReference type="InterPro" id="IPR013196">
    <property type="entry name" value="HTH_11"/>
</dbReference>
<dbReference type="PIRSF" id="PIRSF016838">
    <property type="entry name" value="PafC"/>
    <property type="match status" value="1"/>
</dbReference>
<organism evidence="4 5">
    <name type="scientific">Deinococcus detaillensis</name>
    <dbReference type="NCBI Taxonomy" id="2592048"/>
    <lineage>
        <taxon>Bacteria</taxon>
        <taxon>Thermotogati</taxon>
        <taxon>Deinococcota</taxon>
        <taxon>Deinococci</taxon>
        <taxon>Deinococcales</taxon>
        <taxon>Deinococcaceae</taxon>
        <taxon>Deinococcus</taxon>
    </lineage>
</organism>
<dbReference type="OrthoDB" id="9767131at2"/>
<comment type="caution">
    <text evidence="4">The sequence shown here is derived from an EMBL/GenBank/DDBJ whole genome shotgun (WGS) entry which is preliminary data.</text>
</comment>
<gene>
    <name evidence="4" type="ORF">FNU79_01420</name>
</gene>
<dbReference type="PANTHER" id="PTHR34580:SF3">
    <property type="entry name" value="PROTEIN PAFB"/>
    <property type="match status" value="1"/>
</dbReference>
<reference evidence="4 5" key="1">
    <citation type="submission" date="2019-07" db="EMBL/GenBank/DDBJ databases">
        <title>Deinococcus detaillus sp. nov., isolated from humus soil in Antarctica.</title>
        <authorList>
            <person name="Zhang K."/>
        </authorList>
    </citation>
    <scope>NUCLEOTIDE SEQUENCE [LARGE SCALE GENOMIC DNA]</scope>
    <source>
        <strain evidence="4 5">H1</strain>
    </source>
</reference>
<feature type="domain" description="HTH deoR-type" evidence="3">
    <location>
        <begin position="4"/>
        <end position="62"/>
    </location>
</feature>
<dbReference type="SUPFAM" id="SSF46785">
    <property type="entry name" value="Winged helix' DNA-binding domain"/>
    <property type="match status" value="1"/>
</dbReference>
<dbReference type="AlphaFoldDB" id="A0A553V6W0"/>
<dbReference type="PROSITE" id="PS51000">
    <property type="entry name" value="HTH_DEOR_2"/>
    <property type="match status" value="1"/>
</dbReference>
<keyword evidence="2" id="KW-0804">Transcription</keyword>
<dbReference type="EMBL" id="VKDB01000001">
    <property type="protein sequence ID" value="TSA87931.1"/>
    <property type="molecule type" value="Genomic_DNA"/>
</dbReference>
<dbReference type="Proteomes" id="UP000316092">
    <property type="component" value="Unassembled WGS sequence"/>
</dbReference>
<keyword evidence="1" id="KW-0805">Transcription regulation</keyword>
<dbReference type="InterPro" id="IPR001034">
    <property type="entry name" value="DeoR_HTH"/>
</dbReference>
<dbReference type="PANTHER" id="PTHR34580">
    <property type="match status" value="1"/>
</dbReference>
<dbReference type="RefSeq" id="WP_143719125.1">
    <property type="nucleotide sequence ID" value="NZ_VKDB01000001.1"/>
</dbReference>
<accession>A0A553V6W0</accession>
<dbReference type="Pfam" id="PF08279">
    <property type="entry name" value="HTH_11"/>
    <property type="match status" value="1"/>
</dbReference>
<proteinExistence type="predicted"/>
<name>A0A553V6W0_9DEIO</name>
<dbReference type="InterPro" id="IPR028349">
    <property type="entry name" value="PafC-like"/>
</dbReference>
<dbReference type="CDD" id="cd00090">
    <property type="entry name" value="HTH_ARSR"/>
    <property type="match status" value="1"/>
</dbReference>
<dbReference type="InterPro" id="IPR026881">
    <property type="entry name" value="WYL_dom"/>
</dbReference>
<evidence type="ECO:0000256" key="1">
    <source>
        <dbReference type="ARBA" id="ARBA00023015"/>
    </source>
</evidence>
<dbReference type="InterPro" id="IPR011991">
    <property type="entry name" value="ArsR-like_HTH"/>
</dbReference>
<dbReference type="InterPro" id="IPR036390">
    <property type="entry name" value="WH_DNA-bd_sf"/>
</dbReference>
<sequence length="320" mass="35329">MYDPSMRVLTVLELLQEREQVTGSELARRLEVSPRTVQRYVARLQDLGIPVEGKRGVGGAYRLKPGFRLPPLMFSGEEALSLALGLKALQHLGLTALTPAAHSAGAKLRRTLPHALRQDMEAIEQAVQLDTAAWTVSTDAALLATLLRAVRHAKAAQFAYRSRLNVDSLRTVDIYRVAQFGGSWYAVGRCHSREALRCFRLDRMSALTVLDASFVPPEDFDVLSHLRATWPDTPESHHIDVWLNLPSSALRGRVSTWGVTLTEENENGGTRLQAQREHLEAFAAMLLGLCCEVRIAAPPQLYATFGKLAERCRALAEVGG</sequence>
<dbReference type="InterPro" id="IPR036388">
    <property type="entry name" value="WH-like_DNA-bd_sf"/>
</dbReference>
<keyword evidence="5" id="KW-1185">Reference proteome</keyword>
<dbReference type="PROSITE" id="PS52050">
    <property type="entry name" value="WYL"/>
    <property type="match status" value="1"/>
</dbReference>